<dbReference type="AlphaFoldDB" id="A0A9W6LSI0"/>
<proteinExistence type="predicted"/>
<keyword evidence="2" id="KW-1185">Reference proteome</keyword>
<dbReference type="SUPFAM" id="SSF69635">
    <property type="entry name" value="Type III secretory system chaperone-like"/>
    <property type="match status" value="1"/>
</dbReference>
<organism evidence="1 2">
    <name type="scientific">Methylocystis echinoides</name>
    <dbReference type="NCBI Taxonomy" id="29468"/>
    <lineage>
        <taxon>Bacteria</taxon>
        <taxon>Pseudomonadati</taxon>
        <taxon>Pseudomonadota</taxon>
        <taxon>Alphaproteobacteria</taxon>
        <taxon>Hyphomicrobiales</taxon>
        <taxon>Methylocystaceae</taxon>
        <taxon>Methylocystis</taxon>
    </lineage>
</organism>
<dbReference type="CDD" id="cd16364">
    <property type="entry name" value="T3SC_I-like"/>
    <property type="match status" value="1"/>
</dbReference>
<sequence length="159" mass="17482">MLNETTSGLRQHVDTLVSALGDEVGLPGLSLDEEGACELTFENTAIALFFDNQRGALYIATTLEKLDAPLGRDAVRRLVETDAVLFSHETSGVVYDRDELKILQLFRIRAANLLRERFLDWVERSLGTIVLTGDAVRDAVGVPPDETPASFGDAFLFRA</sequence>
<dbReference type="GO" id="GO:0030254">
    <property type="term" value="P:protein secretion by the type III secretion system"/>
    <property type="evidence" value="ECO:0007669"/>
    <property type="project" value="InterPro"/>
</dbReference>
<accession>A0A9W6LSI0</accession>
<dbReference type="EMBL" id="BSEC01000001">
    <property type="protein sequence ID" value="GLI93339.1"/>
    <property type="molecule type" value="Genomic_DNA"/>
</dbReference>
<dbReference type="RefSeq" id="WP_281803083.1">
    <property type="nucleotide sequence ID" value="NZ_BSEC01000001.1"/>
</dbReference>
<evidence type="ECO:0000313" key="2">
    <source>
        <dbReference type="Proteomes" id="UP001144323"/>
    </source>
</evidence>
<dbReference type="InterPro" id="IPR010261">
    <property type="entry name" value="Tir_chaperone"/>
</dbReference>
<protein>
    <recommendedName>
        <fullName evidence="3">Tir chaperone family protein</fullName>
    </recommendedName>
</protein>
<reference evidence="1" key="1">
    <citation type="journal article" date="2023" name="Int. J. Syst. Evol. Microbiol.">
        <title>Methylocystis iwaonis sp. nov., a type II methane-oxidizing bacterium from surface soil of a rice paddy field in Japan, and emended description of the genus Methylocystis (ex Whittenbury et al. 1970) Bowman et al. 1993.</title>
        <authorList>
            <person name="Kaise H."/>
            <person name="Sawadogo J.B."/>
            <person name="Alam M.S."/>
            <person name="Ueno C."/>
            <person name="Dianou D."/>
            <person name="Shinjo R."/>
            <person name="Asakawa S."/>
        </authorList>
    </citation>
    <scope>NUCLEOTIDE SEQUENCE</scope>
    <source>
        <strain evidence="1">LMG27198</strain>
    </source>
</reference>
<evidence type="ECO:0000313" key="1">
    <source>
        <dbReference type="EMBL" id="GLI93339.1"/>
    </source>
</evidence>
<comment type="caution">
    <text evidence="1">The sequence shown here is derived from an EMBL/GenBank/DDBJ whole genome shotgun (WGS) entry which is preliminary data.</text>
</comment>
<evidence type="ECO:0008006" key="3">
    <source>
        <dbReference type="Google" id="ProtNLM"/>
    </source>
</evidence>
<gene>
    <name evidence="1" type="ORF">LMG27198_23310</name>
</gene>
<dbReference type="Proteomes" id="UP001144323">
    <property type="component" value="Unassembled WGS sequence"/>
</dbReference>
<dbReference type="Pfam" id="PF05932">
    <property type="entry name" value="CesT"/>
    <property type="match status" value="1"/>
</dbReference>
<name>A0A9W6LSI0_9HYPH</name>
<dbReference type="Gene3D" id="3.30.1460.10">
    <property type="match status" value="1"/>
</dbReference>